<dbReference type="GO" id="GO:0046417">
    <property type="term" value="P:chorismate metabolic process"/>
    <property type="evidence" value="ECO:0007669"/>
    <property type="project" value="InterPro"/>
</dbReference>
<dbReference type="UniPathway" id="UPA00120">
    <property type="reaction ID" value="UER00203"/>
</dbReference>
<feature type="chain" id="PRO_5039179776" description="chorismate mutase" evidence="5">
    <location>
        <begin position="20"/>
        <end position="200"/>
    </location>
</feature>
<proteinExistence type="predicted"/>
<evidence type="ECO:0000313" key="7">
    <source>
        <dbReference type="EMBL" id="PZG53225.1"/>
    </source>
</evidence>
<dbReference type="RefSeq" id="WP_111166066.1">
    <property type="nucleotide sequence ID" value="NZ_POUA01000027.1"/>
</dbReference>
<dbReference type="GO" id="GO:0004106">
    <property type="term" value="F:chorismate mutase activity"/>
    <property type="evidence" value="ECO:0007669"/>
    <property type="project" value="UniProtKB-EC"/>
</dbReference>
<sequence>MRVVALALALALMPGGSMGPLGELTDLMVRRMRVGDLVAAAEFGTPRPIDDPVREQQVLEGVRARSMAMGLDPESAVRFFRAQIEANKAVQRGLYARWMRHPDEVPAERPDLLTDVRLWRVGYPGNRVLDHPASGGGRIRQVRGTPMPGWCRSVRSLCRPAFLCMPVDGLGLLQSFPARSPYTDVNEAGSAFRYSLQCRE</sequence>
<comment type="caution">
    <text evidence="7">The sequence shown here is derived from an EMBL/GenBank/DDBJ whole genome shotgun (WGS) entry which is preliminary data.</text>
</comment>
<dbReference type="GO" id="GO:0009697">
    <property type="term" value="P:salicylic acid biosynthetic process"/>
    <property type="evidence" value="ECO:0007669"/>
    <property type="project" value="TreeGrafter"/>
</dbReference>
<evidence type="ECO:0000256" key="1">
    <source>
        <dbReference type="ARBA" id="ARBA00004817"/>
    </source>
</evidence>
<dbReference type="InterPro" id="IPR051331">
    <property type="entry name" value="Chorismate_mutase-related"/>
</dbReference>
<evidence type="ECO:0000313" key="8">
    <source>
        <dbReference type="Proteomes" id="UP000248544"/>
    </source>
</evidence>
<feature type="domain" description="Chorismate mutase" evidence="6">
    <location>
        <begin position="1"/>
        <end position="95"/>
    </location>
</feature>
<gene>
    <name evidence="7" type="ORF">C1I98_05985</name>
</gene>
<dbReference type="PROSITE" id="PS51168">
    <property type="entry name" value="CHORISMATE_MUT_2"/>
    <property type="match status" value="1"/>
</dbReference>
<keyword evidence="8" id="KW-1185">Reference proteome</keyword>
<feature type="signal peptide" evidence="5">
    <location>
        <begin position="1"/>
        <end position="19"/>
    </location>
</feature>
<evidence type="ECO:0000259" key="6">
    <source>
        <dbReference type="PROSITE" id="PS51168"/>
    </source>
</evidence>
<evidence type="ECO:0000256" key="4">
    <source>
        <dbReference type="ARBA" id="ARBA00023235"/>
    </source>
</evidence>
<evidence type="ECO:0000256" key="5">
    <source>
        <dbReference type="SAM" id="SignalP"/>
    </source>
</evidence>
<dbReference type="InterPro" id="IPR036979">
    <property type="entry name" value="CM_dom_sf"/>
</dbReference>
<dbReference type="Proteomes" id="UP000248544">
    <property type="component" value="Unassembled WGS sequence"/>
</dbReference>
<dbReference type="Gene3D" id="1.20.59.10">
    <property type="entry name" value="Chorismate mutase"/>
    <property type="match status" value="1"/>
</dbReference>
<dbReference type="EMBL" id="POUA01000027">
    <property type="protein sequence ID" value="PZG53225.1"/>
    <property type="molecule type" value="Genomic_DNA"/>
</dbReference>
<keyword evidence="4" id="KW-0413">Isomerase</keyword>
<comment type="pathway">
    <text evidence="1">Metabolic intermediate biosynthesis; prephenate biosynthesis; prephenate from chorismate: step 1/1.</text>
</comment>
<protein>
    <recommendedName>
        <fullName evidence="2">chorismate mutase</fullName>
        <ecNumber evidence="2">5.4.99.5</ecNumber>
    </recommendedName>
</protein>
<dbReference type="EC" id="5.4.99.5" evidence="2"/>
<dbReference type="NCBIfam" id="TIGR01806">
    <property type="entry name" value="CM_mono2"/>
    <property type="match status" value="1"/>
</dbReference>
<dbReference type="PANTHER" id="PTHR38041">
    <property type="entry name" value="CHORISMATE MUTASE"/>
    <property type="match status" value="1"/>
</dbReference>
<dbReference type="SUPFAM" id="SSF48600">
    <property type="entry name" value="Chorismate mutase II"/>
    <property type="match status" value="1"/>
</dbReference>
<organism evidence="7 8">
    <name type="scientific">Spongiactinospora gelatinilytica</name>
    <dbReference type="NCBI Taxonomy" id="2666298"/>
    <lineage>
        <taxon>Bacteria</taxon>
        <taxon>Bacillati</taxon>
        <taxon>Actinomycetota</taxon>
        <taxon>Actinomycetes</taxon>
        <taxon>Streptosporangiales</taxon>
        <taxon>Streptosporangiaceae</taxon>
        <taxon>Spongiactinospora</taxon>
    </lineage>
</organism>
<name>A0A2W2HNM6_9ACTN</name>
<accession>A0A2W2HNM6</accession>
<keyword evidence="3 5" id="KW-0732">Signal</keyword>
<evidence type="ECO:0000256" key="3">
    <source>
        <dbReference type="ARBA" id="ARBA00022729"/>
    </source>
</evidence>
<reference evidence="7 8" key="1">
    <citation type="submission" date="2018-01" db="EMBL/GenBank/DDBJ databases">
        <title>Draft genome sequence of Sphaerisporangium sp. 7K107.</title>
        <authorList>
            <person name="Sahin N."/>
            <person name="Saygin H."/>
            <person name="Ay H."/>
        </authorList>
    </citation>
    <scope>NUCLEOTIDE SEQUENCE [LARGE SCALE GENOMIC DNA]</scope>
    <source>
        <strain evidence="7 8">7K107</strain>
    </source>
</reference>
<dbReference type="SMART" id="SM00830">
    <property type="entry name" value="CM_2"/>
    <property type="match status" value="1"/>
</dbReference>
<dbReference type="InterPro" id="IPR036263">
    <property type="entry name" value="Chorismate_II_sf"/>
</dbReference>
<dbReference type="Pfam" id="PF01817">
    <property type="entry name" value="CM_2"/>
    <property type="match status" value="1"/>
</dbReference>
<dbReference type="AlphaFoldDB" id="A0A2W2HNM6"/>
<dbReference type="InterPro" id="IPR002701">
    <property type="entry name" value="CM_II_prokaryot"/>
</dbReference>
<dbReference type="PANTHER" id="PTHR38041:SF2">
    <property type="entry name" value="SECRETED CHORISMATE MUTASE"/>
    <property type="match status" value="1"/>
</dbReference>
<dbReference type="InterPro" id="IPR008240">
    <property type="entry name" value="Chorismate_mutase_periplasmic"/>
</dbReference>
<evidence type="ECO:0000256" key="2">
    <source>
        <dbReference type="ARBA" id="ARBA00012404"/>
    </source>
</evidence>